<reference evidence="4" key="2">
    <citation type="submission" date="2023-06" db="EMBL/GenBank/DDBJ databases">
        <authorList>
            <person name="Swenson N.G."/>
            <person name="Wegrzyn J.L."/>
            <person name="Mcevoy S.L."/>
        </authorList>
    </citation>
    <scope>NUCLEOTIDE SEQUENCE</scope>
    <source>
        <strain evidence="4">NS2018</strain>
        <tissue evidence="4">Leaf</tissue>
    </source>
</reference>
<gene>
    <name evidence="4" type="ORF">LWI29_011790</name>
</gene>
<feature type="compositionally biased region" description="Basic and acidic residues" evidence="1">
    <location>
        <begin position="56"/>
        <end position="74"/>
    </location>
</feature>
<evidence type="ECO:0000256" key="1">
    <source>
        <dbReference type="SAM" id="MobiDB-lite"/>
    </source>
</evidence>
<proteinExistence type="predicted"/>
<evidence type="ECO:0000313" key="4">
    <source>
        <dbReference type="EMBL" id="KAK0595993.1"/>
    </source>
</evidence>
<evidence type="ECO:0000256" key="3">
    <source>
        <dbReference type="SAM" id="SignalP"/>
    </source>
</evidence>
<evidence type="ECO:0000256" key="2">
    <source>
        <dbReference type="SAM" id="Phobius"/>
    </source>
</evidence>
<feature type="region of interest" description="Disordered" evidence="1">
    <location>
        <begin position="34"/>
        <end position="74"/>
    </location>
</feature>
<accession>A0AA39VYN9</accession>
<reference evidence="4" key="1">
    <citation type="journal article" date="2022" name="Plant J.">
        <title>Strategies of tolerance reflected in two North American maple genomes.</title>
        <authorList>
            <person name="McEvoy S.L."/>
            <person name="Sezen U.U."/>
            <person name="Trouern-Trend A."/>
            <person name="McMahon S.M."/>
            <person name="Schaberg P.G."/>
            <person name="Yang J."/>
            <person name="Wegrzyn J.L."/>
            <person name="Swenson N.G."/>
        </authorList>
    </citation>
    <scope>NUCLEOTIDE SEQUENCE</scope>
    <source>
        <strain evidence="4">NS2018</strain>
    </source>
</reference>
<keyword evidence="5" id="KW-1185">Reference proteome</keyword>
<keyword evidence="2" id="KW-0472">Membrane</keyword>
<keyword evidence="3" id="KW-0732">Signal</keyword>
<feature type="transmembrane region" description="Helical" evidence="2">
    <location>
        <begin position="75"/>
        <end position="98"/>
    </location>
</feature>
<dbReference type="EMBL" id="JAUESC010000004">
    <property type="protein sequence ID" value="KAK0595993.1"/>
    <property type="molecule type" value="Genomic_DNA"/>
</dbReference>
<feature type="compositionally biased region" description="Polar residues" evidence="1">
    <location>
        <begin position="34"/>
        <end position="44"/>
    </location>
</feature>
<feature type="signal peptide" evidence="3">
    <location>
        <begin position="1"/>
        <end position="20"/>
    </location>
</feature>
<keyword evidence="2" id="KW-0812">Transmembrane</keyword>
<name>A0AA39VYN9_ACESA</name>
<comment type="caution">
    <text evidence="4">The sequence shown here is derived from an EMBL/GenBank/DDBJ whole genome shotgun (WGS) entry which is preliminary data.</text>
</comment>
<keyword evidence="2" id="KW-1133">Transmembrane helix</keyword>
<organism evidence="4 5">
    <name type="scientific">Acer saccharum</name>
    <name type="common">Sugar maple</name>
    <dbReference type="NCBI Taxonomy" id="4024"/>
    <lineage>
        <taxon>Eukaryota</taxon>
        <taxon>Viridiplantae</taxon>
        <taxon>Streptophyta</taxon>
        <taxon>Embryophyta</taxon>
        <taxon>Tracheophyta</taxon>
        <taxon>Spermatophyta</taxon>
        <taxon>Magnoliopsida</taxon>
        <taxon>eudicotyledons</taxon>
        <taxon>Gunneridae</taxon>
        <taxon>Pentapetalae</taxon>
        <taxon>rosids</taxon>
        <taxon>malvids</taxon>
        <taxon>Sapindales</taxon>
        <taxon>Sapindaceae</taxon>
        <taxon>Hippocastanoideae</taxon>
        <taxon>Acereae</taxon>
        <taxon>Acer</taxon>
    </lineage>
</organism>
<dbReference type="AlphaFoldDB" id="A0AA39VYN9"/>
<feature type="chain" id="PRO_5041366381" evidence="3">
    <location>
        <begin position="21"/>
        <end position="186"/>
    </location>
</feature>
<feature type="compositionally biased region" description="Basic and acidic residues" evidence="1">
    <location>
        <begin position="175"/>
        <end position="186"/>
    </location>
</feature>
<protein>
    <submittedName>
        <fullName evidence="4">Uncharacterized protein</fullName>
    </submittedName>
</protein>
<dbReference type="Proteomes" id="UP001168877">
    <property type="component" value="Unassembled WGS sequence"/>
</dbReference>
<sequence length="186" mass="20382">MIQLLNIILSILADIHGVSRFVFQNGVGTSSKLSAKVKTTSASPRNGGRESGSLLRTEKERKEEKKRERKGKRETVVAVVAEPAALLAVGAVGAVALACRRCRSQLSTPSSATVRHRCYCPHSSKPLHLLVDVVAVFSCRDGEEVRHDGEGSNDAEQQRRRTVASPFSLYSDDEELRHDGEDSDRE</sequence>
<evidence type="ECO:0000313" key="5">
    <source>
        <dbReference type="Proteomes" id="UP001168877"/>
    </source>
</evidence>
<feature type="region of interest" description="Disordered" evidence="1">
    <location>
        <begin position="144"/>
        <end position="186"/>
    </location>
</feature>